<dbReference type="Proteomes" id="UP000237144">
    <property type="component" value="Unassembled WGS sequence"/>
</dbReference>
<feature type="compositionally biased region" description="Basic and acidic residues" evidence="4">
    <location>
        <begin position="819"/>
        <end position="839"/>
    </location>
</feature>
<comment type="caution">
    <text evidence="6">The sequence shown here is derived from an EMBL/GenBank/DDBJ whole genome shotgun (WGS) entry which is preliminary data.</text>
</comment>
<dbReference type="PANTHER" id="PTHR31001">
    <property type="entry name" value="UNCHARACTERIZED TRANSCRIPTIONAL REGULATORY PROTEIN"/>
    <property type="match status" value="1"/>
</dbReference>
<dbReference type="STRING" id="741276.A0A2S5B4K7"/>
<feature type="compositionally biased region" description="Low complexity" evidence="4">
    <location>
        <begin position="16"/>
        <end position="27"/>
    </location>
</feature>
<gene>
    <name evidence="6" type="ORF">BMF94_5299</name>
</gene>
<feature type="compositionally biased region" description="Basic residues" evidence="4">
    <location>
        <begin position="160"/>
        <end position="173"/>
    </location>
</feature>
<dbReference type="InterPro" id="IPR036864">
    <property type="entry name" value="Zn2-C6_fun-type_DNA-bd_sf"/>
</dbReference>
<evidence type="ECO:0000313" key="7">
    <source>
        <dbReference type="Proteomes" id="UP000237144"/>
    </source>
</evidence>
<feature type="region of interest" description="Disordered" evidence="4">
    <location>
        <begin position="982"/>
        <end position="1056"/>
    </location>
</feature>
<keyword evidence="2" id="KW-0479">Metal-binding</keyword>
<feature type="compositionally biased region" description="Polar residues" evidence="4">
    <location>
        <begin position="34"/>
        <end position="47"/>
    </location>
</feature>
<dbReference type="GO" id="GO:0006351">
    <property type="term" value="P:DNA-templated transcription"/>
    <property type="evidence" value="ECO:0007669"/>
    <property type="project" value="InterPro"/>
</dbReference>
<evidence type="ECO:0000259" key="5">
    <source>
        <dbReference type="SMART" id="SM00906"/>
    </source>
</evidence>
<evidence type="ECO:0000256" key="1">
    <source>
        <dbReference type="ARBA" id="ARBA00004123"/>
    </source>
</evidence>
<dbReference type="CDD" id="cd12148">
    <property type="entry name" value="fungal_TF_MHR"/>
    <property type="match status" value="1"/>
</dbReference>
<feature type="domain" description="Xylanolytic transcriptional activator regulatory" evidence="5">
    <location>
        <begin position="518"/>
        <end position="595"/>
    </location>
</feature>
<sequence>MAQNPNYRWQRALPEYSSASSTSYRAYPVDSHGRNVQSAHRGSQGDQSYDRGDSRGAYVLPGYSGDTISPTAIYQHQAAEQEHSPDPYTDIANQSHRQADLADRAFNRSDRPGSTAVPSGIPFTSAASRDVRSNGKSTSASDDGYVPDSKRSSTDSGSAPKKKAPGHAPRKRVPASCTPCRKKKLRCNRSMPCSSDATPLYTVRNDNDLHELRAQVDRLQSLLDMLTKAARSPSPPRLMSPPPPLQQSQGSAPNSEAFDDGNSELKFDLAAQDLCAALSELALNGIMPPMPAGSDSFAPGGSSGDAFIEEAKRFLQTFTFRAGLSIDVPFAVLSPTDGAPSPPDSNASSEPGGDTFLSSSTPAPIITPSSPRPTMESILPLLPTARELRSAYDFYAGYVHWYCAPVSLTAIEARWPAFKAALEVQDPLERAAAIDPLFLAMVLGIGASGLASMTNKQAKVRGFTGSRTATVERWVRAASLALLAGKFVEEPQLDGIRAAAVIASFYVFMTTGETISAGMSLLSLAVHAAFDLGLNRDPVQGGHSDYSFREREERRRAFWCLFALSMTITTGTGRIWSQFDLRYIDCKFPLDCEDGELEMDERAAKARVRARFNAATFQETSMTSSVVRAELALLVKKITDKAFGISPCTYQDVLELDQELVAFEMSLPAVYILPTDQNGRVHVSYPPSLTQMRAVLINLCYAAEMLRVHRPFLMLAATDSRYEHSRTQCLKYAKRILAINATPGCRINWAGHNVKVISAAIVLGVDLLQKANSEEDAETRGLIDGALQQTETFAGVSSVCRKGGGVMRFLLQKIDANAAERDQPRRSKRSRLGDHDAVEQKPLYNLGQSFAGLDRTPADTDEDNEPRRRVPARPPLVQSASENAVPQYTMAQQSRLSVSPELLAHASGSPPFLDLRGSYRPDLPTSGPATPTSNEGNFSAYSTAPVGRQIAGLGRGQLRQSRGVSKLSLEDLPTMYDATRTVPQHAGPRSASPQFYPTSTAPFGSTTPAGPPPALNPDDGYPFFPLPSQRQPSGMPGPADFDFLSTTETDVDRHFQ</sequence>
<feature type="region of interest" description="Disordered" evidence="4">
    <location>
        <begin position="230"/>
        <end position="261"/>
    </location>
</feature>
<feature type="compositionally biased region" description="Polar residues" evidence="4">
    <location>
        <begin position="991"/>
        <end position="1008"/>
    </location>
</feature>
<dbReference type="Pfam" id="PF04082">
    <property type="entry name" value="Fungal_trans"/>
    <property type="match status" value="1"/>
</dbReference>
<dbReference type="GO" id="GO:0005634">
    <property type="term" value="C:nucleus"/>
    <property type="evidence" value="ECO:0007669"/>
    <property type="project" value="UniProtKB-SubCell"/>
</dbReference>
<protein>
    <recommendedName>
        <fullName evidence="5">Xylanolytic transcriptional activator regulatory domain-containing protein</fullName>
    </recommendedName>
</protein>
<dbReference type="InterPro" id="IPR001138">
    <property type="entry name" value="Zn2Cys6_DnaBD"/>
</dbReference>
<dbReference type="GO" id="GO:0000981">
    <property type="term" value="F:DNA-binding transcription factor activity, RNA polymerase II-specific"/>
    <property type="evidence" value="ECO:0007669"/>
    <property type="project" value="InterPro"/>
</dbReference>
<name>A0A2S5B4K7_9BASI</name>
<feature type="region of interest" description="Disordered" evidence="4">
    <location>
        <begin position="819"/>
        <end position="884"/>
    </location>
</feature>
<dbReference type="EMBL" id="PJQD01000074">
    <property type="protein sequence ID" value="POY71707.1"/>
    <property type="molecule type" value="Genomic_DNA"/>
</dbReference>
<dbReference type="SMART" id="SM00906">
    <property type="entry name" value="Fungal_trans"/>
    <property type="match status" value="1"/>
</dbReference>
<comment type="subcellular location">
    <subcellularLocation>
        <location evidence="1">Nucleus</location>
    </subcellularLocation>
</comment>
<feature type="region of interest" description="Disordered" evidence="4">
    <location>
        <begin position="335"/>
        <end position="372"/>
    </location>
</feature>
<dbReference type="AlphaFoldDB" id="A0A2S5B4K7"/>
<dbReference type="InterPro" id="IPR050613">
    <property type="entry name" value="Sec_Metabolite_Reg"/>
</dbReference>
<keyword evidence="7" id="KW-1185">Reference proteome</keyword>
<reference evidence="6 7" key="1">
    <citation type="journal article" date="2018" name="Front. Microbiol.">
        <title>Prospects for Fungal Bioremediation of Acidic Radioactive Waste Sites: Characterization and Genome Sequence of Rhodotorula taiwanensis MD1149.</title>
        <authorList>
            <person name="Tkavc R."/>
            <person name="Matrosova V.Y."/>
            <person name="Grichenko O.E."/>
            <person name="Gostincar C."/>
            <person name="Volpe R.P."/>
            <person name="Klimenkova P."/>
            <person name="Gaidamakova E.K."/>
            <person name="Zhou C.E."/>
            <person name="Stewart B.J."/>
            <person name="Lyman M.G."/>
            <person name="Malfatti S.A."/>
            <person name="Rubinfeld B."/>
            <person name="Courtot M."/>
            <person name="Singh J."/>
            <person name="Dalgard C.L."/>
            <person name="Hamilton T."/>
            <person name="Frey K.G."/>
            <person name="Gunde-Cimerman N."/>
            <person name="Dugan L."/>
            <person name="Daly M.J."/>
        </authorList>
    </citation>
    <scope>NUCLEOTIDE SEQUENCE [LARGE SCALE GENOMIC DNA]</scope>
    <source>
        <strain evidence="6 7">MD1149</strain>
    </source>
</reference>
<feature type="region of interest" description="Disordered" evidence="4">
    <location>
        <begin position="913"/>
        <end position="941"/>
    </location>
</feature>
<keyword evidence="3" id="KW-0539">Nucleus</keyword>
<dbReference type="InterPro" id="IPR007219">
    <property type="entry name" value="XnlR_reg_dom"/>
</dbReference>
<feature type="compositionally biased region" description="Basic and acidic residues" evidence="4">
    <location>
        <begin position="97"/>
        <end position="111"/>
    </location>
</feature>
<feature type="compositionally biased region" description="Pro residues" evidence="4">
    <location>
        <begin position="233"/>
        <end position="245"/>
    </location>
</feature>
<accession>A0A2S5B4K7</accession>
<organism evidence="6 7">
    <name type="scientific">Rhodotorula taiwanensis</name>
    <dbReference type="NCBI Taxonomy" id="741276"/>
    <lineage>
        <taxon>Eukaryota</taxon>
        <taxon>Fungi</taxon>
        <taxon>Dikarya</taxon>
        <taxon>Basidiomycota</taxon>
        <taxon>Pucciniomycotina</taxon>
        <taxon>Microbotryomycetes</taxon>
        <taxon>Sporidiobolales</taxon>
        <taxon>Sporidiobolaceae</taxon>
        <taxon>Rhodotorula</taxon>
    </lineage>
</organism>
<dbReference type="GO" id="GO:0003677">
    <property type="term" value="F:DNA binding"/>
    <property type="evidence" value="ECO:0007669"/>
    <property type="project" value="InterPro"/>
</dbReference>
<evidence type="ECO:0000256" key="4">
    <source>
        <dbReference type="SAM" id="MobiDB-lite"/>
    </source>
</evidence>
<feature type="compositionally biased region" description="Polar residues" evidence="4">
    <location>
        <begin position="927"/>
        <end position="941"/>
    </location>
</feature>
<proteinExistence type="predicted"/>
<dbReference type="OrthoDB" id="3364175at2759"/>
<evidence type="ECO:0000313" key="6">
    <source>
        <dbReference type="EMBL" id="POY71707.1"/>
    </source>
</evidence>
<feature type="region of interest" description="Disordered" evidence="4">
    <location>
        <begin position="1"/>
        <end position="177"/>
    </location>
</feature>
<dbReference type="CDD" id="cd00067">
    <property type="entry name" value="GAL4"/>
    <property type="match status" value="1"/>
</dbReference>
<evidence type="ECO:0000256" key="3">
    <source>
        <dbReference type="ARBA" id="ARBA00023242"/>
    </source>
</evidence>
<dbReference type="GO" id="GO:0008270">
    <property type="term" value="F:zinc ion binding"/>
    <property type="evidence" value="ECO:0007669"/>
    <property type="project" value="InterPro"/>
</dbReference>
<evidence type="ECO:0000256" key="2">
    <source>
        <dbReference type="ARBA" id="ARBA00022723"/>
    </source>
</evidence>
<dbReference type="SUPFAM" id="SSF57701">
    <property type="entry name" value="Zn2/Cys6 DNA-binding domain"/>
    <property type="match status" value="1"/>
</dbReference>
<dbReference type="PANTHER" id="PTHR31001:SF89">
    <property type="entry name" value="ZN(2)-C6 FUNGAL-TYPE DOMAIN-CONTAINING PROTEIN"/>
    <property type="match status" value="1"/>
</dbReference>
<feature type="compositionally biased region" description="Low complexity" evidence="4">
    <location>
        <begin position="358"/>
        <end position="372"/>
    </location>
</feature>